<dbReference type="CDD" id="cd00267">
    <property type="entry name" value="ABC_ATPase"/>
    <property type="match status" value="1"/>
</dbReference>
<gene>
    <name evidence="2" type="ORF">DesyoDRAFT_1557</name>
</gene>
<dbReference type="SUPFAM" id="SSF52540">
    <property type="entry name" value="P-loop containing nucleoside triphosphate hydrolases"/>
    <property type="match status" value="1"/>
</dbReference>
<dbReference type="InterPro" id="IPR007421">
    <property type="entry name" value="Schlafen_AlbA_2_dom"/>
</dbReference>
<keyword evidence="3" id="KW-1185">Reference proteome</keyword>
<feature type="domain" description="Schlafen AlbA-2" evidence="1">
    <location>
        <begin position="190"/>
        <end position="325"/>
    </location>
</feature>
<evidence type="ECO:0000313" key="3">
    <source>
        <dbReference type="Proteomes" id="UP000005104"/>
    </source>
</evidence>
<proteinExistence type="predicted"/>
<dbReference type="STRING" id="768710.DesyoDRAFT_1557"/>
<dbReference type="EMBL" id="CM001441">
    <property type="protein sequence ID" value="EHQ88695.1"/>
    <property type="molecule type" value="Genomic_DNA"/>
</dbReference>
<dbReference type="Gene3D" id="3.40.50.300">
    <property type="entry name" value="P-loop containing nucleotide triphosphate hydrolases"/>
    <property type="match status" value="1"/>
</dbReference>
<evidence type="ECO:0000259" key="1">
    <source>
        <dbReference type="Pfam" id="PF04326"/>
    </source>
</evidence>
<protein>
    <submittedName>
        <fullName evidence="2">Divergent AAA domain-containing protein</fullName>
    </submittedName>
</protein>
<dbReference type="PANTHER" id="PTHR12155">
    <property type="entry name" value="SCHLAFEN"/>
    <property type="match status" value="1"/>
</dbReference>
<reference evidence="2 3" key="1">
    <citation type="submission" date="2011-11" db="EMBL/GenBank/DDBJ databases">
        <title>The Noncontiguous Finished genome of Desulfosporosinus youngiae DSM 17734.</title>
        <authorList>
            <consortium name="US DOE Joint Genome Institute (JGI-PGF)"/>
            <person name="Lucas S."/>
            <person name="Han J."/>
            <person name="Lapidus A."/>
            <person name="Cheng J.-F."/>
            <person name="Goodwin L."/>
            <person name="Pitluck S."/>
            <person name="Peters L."/>
            <person name="Ovchinnikova G."/>
            <person name="Lu M."/>
            <person name="Land M.L."/>
            <person name="Hauser L."/>
            <person name="Pester M."/>
            <person name="Spring S."/>
            <person name="Ollivier B."/>
            <person name="Rattei T."/>
            <person name="Klenk H.-P."/>
            <person name="Wagner M."/>
            <person name="Loy A."/>
            <person name="Woyke T.J."/>
        </authorList>
    </citation>
    <scope>NUCLEOTIDE SEQUENCE [LARGE SCALE GENOMIC DNA]</scope>
    <source>
        <strain evidence="2 3">DSM 17734</strain>
    </source>
</reference>
<name>H5Y2K4_9FIRM</name>
<dbReference type="Pfam" id="PF04326">
    <property type="entry name" value="SLFN_AlbA_2"/>
    <property type="match status" value="1"/>
</dbReference>
<dbReference type="PANTHER" id="PTHR12155:SF41">
    <property type="entry name" value="SCHLAFEN ALBA-2 DOMAIN-CONTAINING PROTEIN"/>
    <property type="match status" value="1"/>
</dbReference>
<dbReference type="InterPro" id="IPR027417">
    <property type="entry name" value="P-loop_NTPase"/>
</dbReference>
<dbReference type="Gene3D" id="3.30.950.30">
    <property type="entry name" value="Schlafen, AAA domain"/>
    <property type="match status" value="1"/>
</dbReference>
<dbReference type="eggNOG" id="COG2865">
    <property type="taxonomic scope" value="Bacteria"/>
</dbReference>
<dbReference type="InterPro" id="IPR029684">
    <property type="entry name" value="Schlafen"/>
</dbReference>
<sequence>MKQLTSIEYDKIFLFSGEFIHDRYWLSDSKIKIALDLLDNLYIKDENLSDMYSHKDTKYRFVSQGYQSYLTILSILATIPNGSVFLGDEPFANLDRIMAEKVYDTMEKLDGIQFILTANSQFHMNRPFQKVELVVNDIFHRNANLTFNYERFFYKDVKEKLSAFDKDSGQIANPKPIVKYRLNELVNEEENRNVEFKEIKGNNPCESIISNAEIYIIAYLNSWETGYGIIKWGISDKGRIKGVSLLKEDRDNIRKKLTERISQVKPYISQDLLHISFEEIIDDSEDIIPEVYIVEIAIEAIKKEELFSTSKGEVYMKTEGGKIKLTSYEIQQELKRRFLTQ</sequence>
<dbReference type="OrthoDB" id="9801813at2"/>
<accession>H5Y2K4</accession>
<organism evidence="2 3">
    <name type="scientific">Desulfosporosinus youngiae DSM 17734</name>
    <dbReference type="NCBI Taxonomy" id="768710"/>
    <lineage>
        <taxon>Bacteria</taxon>
        <taxon>Bacillati</taxon>
        <taxon>Bacillota</taxon>
        <taxon>Clostridia</taxon>
        <taxon>Eubacteriales</taxon>
        <taxon>Desulfitobacteriaceae</taxon>
        <taxon>Desulfosporosinus</taxon>
    </lineage>
</organism>
<dbReference type="InterPro" id="IPR038461">
    <property type="entry name" value="Schlafen_AlbA_2_dom_sf"/>
</dbReference>
<dbReference type="AlphaFoldDB" id="H5Y2K4"/>
<dbReference type="Proteomes" id="UP000005104">
    <property type="component" value="Chromosome"/>
</dbReference>
<dbReference type="HOGENOM" id="CLU_813125_0_0_9"/>
<evidence type="ECO:0000313" key="2">
    <source>
        <dbReference type="EMBL" id="EHQ88695.1"/>
    </source>
</evidence>